<keyword evidence="3" id="KW-1185">Reference proteome</keyword>
<reference evidence="2" key="1">
    <citation type="journal article" date="2023" name="Mol. Phylogenet. Evol.">
        <title>Genome-scale phylogeny and comparative genomics of the fungal order Sordariales.</title>
        <authorList>
            <person name="Hensen N."/>
            <person name="Bonometti L."/>
            <person name="Westerberg I."/>
            <person name="Brannstrom I.O."/>
            <person name="Guillou S."/>
            <person name="Cros-Aarteil S."/>
            <person name="Calhoun S."/>
            <person name="Haridas S."/>
            <person name="Kuo A."/>
            <person name="Mondo S."/>
            <person name="Pangilinan J."/>
            <person name="Riley R."/>
            <person name="LaButti K."/>
            <person name="Andreopoulos B."/>
            <person name="Lipzen A."/>
            <person name="Chen C."/>
            <person name="Yan M."/>
            <person name="Daum C."/>
            <person name="Ng V."/>
            <person name="Clum A."/>
            <person name="Steindorff A."/>
            <person name="Ohm R.A."/>
            <person name="Martin F."/>
            <person name="Silar P."/>
            <person name="Natvig D.O."/>
            <person name="Lalanne C."/>
            <person name="Gautier V."/>
            <person name="Ament-Velasquez S.L."/>
            <person name="Kruys A."/>
            <person name="Hutchinson M.I."/>
            <person name="Powell A.J."/>
            <person name="Barry K."/>
            <person name="Miller A.N."/>
            <person name="Grigoriev I.V."/>
            <person name="Debuchy R."/>
            <person name="Gladieux P."/>
            <person name="Hiltunen Thoren M."/>
            <person name="Johannesson H."/>
        </authorList>
    </citation>
    <scope>NUCLEOTIDE SEQUENCE</scope>
    <source>
        <strain evidence="2">CBS 955.72</strain>
    </source>
</reference>
<reference evidence="2" key="2">
    <citation type="submission" date="2023-06" db="EMBL/GenBank/DDBJ databases">
        <authorList>
            <consortium name="Lawrence Berkeley National Laboratory"/>
            <person name="Haridas S."/>
            <person name="Hensen N."/>
            <person name="Bonometti L."/>
            <person name="Westerberg I."/>
            <person name="Brannstrom I.O."/>
            <person name="Guillou S."/>
            <person name="Cros-Aarteil S."/>
            <person name="Calhoun S."/>
            <person name="Kuo A."/>
            <person name="Mondo S."/>
            <person name="Pangilinan J."/>
            <person name="Riley R."/>
            <person name="Labutti K."/>
            <person name="Andreopoulos B."/>
            <person name="Lipzen A."/>
            <person name="Chen C."/>
            <person name="Yanf M."/>
            <person name="Daum C."/>
            <person name="Ng V."/>
            <person name="Clum A."/>
            <person name="Steindorff A."/>
            <person name="Ohm R."/>
            <person name="Martin F."/>
            <person name="Silar P."/>
            <person name="Natvig D."/>
            <person name="Lalanne C."/>
            <person name="Gautier V."/>
            <person name="Ament-Velasquez S.L."/>
            <person name="Kruys A."/>
            <person name="Hutchinson M.I."/>
            <person name="Powell A.J."/>
            <person name="Barry K."/>
            <person name="Miller A.N."/>
            <person name="Grigoriev I.V."/>
            <person name="Debuchy R."/>
            <person name="Gladieux P."/>
            <person name="Thoren M.H."/>
            <person name="Johannesson H."/>
        </authorList>
    </citation>
    <scope>NUCLEOTIDE SEQUENCE</scope>
    <source>
        <strain evidence="2">CBS 955.72</strain>
    </source>
</reference>
<name>A0AAJ0H760_9PEZI</name>
<proteinExistence type="predicted"/>
<sequence length="123" mass="13186">MKCPPGIVLVVGCSSSASTILHMQLHSPLGLIKLWSPGPQCLPVPDCAMLLILLSCCAWSILLSICPRCKVQTIASAACFRFPRLGDVRGAKGLDPLSTSSRNRGLGFLCFSRIPITVVSYQK</sequence>
<evidence type="ECO:0000313" key="3">
    <source>
        <dbReference type="Proteomes" id="UP001275084"/>
    </source>
</evidence>
<feature type="transmembrane region" description="Helical" evidence="1">
    <location>
        <begin position="42"/>
        <end position="66"/>
    </location>
</feature>
<gene>
    <name evidence="2" type="ORF">B0T25DRAFT_344330</name>
</gene>
<keyword evidence="1" id="KW-1133">Transmembrane helix</keyword>
<keyword evidence="1" id="KW-0472">Membrane</keyword>
<evidence type="ECO:0000313" key="2">
    <source>
        <dbReference type="EMBL" id="KAK3341511.1"/>
    </source>
</evidence>
<evidence type="ECO:0000256" key="1">
    <source>
        <dbReference type="SAM" id="Phobius"/>
    </source>
</evidence>
<dbReference type="Proteomes" id="UP001275084">
    <property type="component" value="Unassembled WGS sequence"/>
</dbReference>
<dbReference type="EMBL" id="JAUIQD010000008">
    <property type="protein sequence ID" value="KAK3341511.1"/>
    <property type="molecule type" value="Genomic_DNA"/>
</dbReference>
<keyword evidence="1" id="KW-0812">Transmembrane</keyword>
<dbReference type="AlphaFoldDB" id="A0AAJ0H760"/>
<protein>
    <submittedName>
        <fullName evidence="2">Uncharacterized protein</fullName>
    </submittedName>
</protein>
<organism evidence="2 3">
    <name type="scientific">Lasiosphaeria hispida</name>
    <dbReference type="NCBI Taxonomy" id="260671"/>
    <lineage>
        <taxon>Eukaryota</taxon>
        <taxon>Fungi</taxon>
        <taxon>Dikarya</taxon>
        <taxon>Ascomycota</taxon>
        <taxon>Pezizomycotina</taxon>
        <taxon>Sordariomycetes</taxon>
        <taxon>Sordariomycetidae</taxon>
        <taxon>Sordariales</taxon>
        <taxon>Lasiosphaeriaceae</taxon>
        <taxon>Lasiosphaeria</taxon>
    </lineage>
</organism>
<accession>A0AAJ0H760</accession>
<comment type="caution">
    <text evidence="2">The sequence shown here is derived from an EMBL/GenBank/DDBJ whole genome shotgun (WGS) entry which is preliminary data.</text>
</comment>